<dbReference type="PANTHER" id="PTHR11365:SF10">
    <property type="entry name" value="HYDANTOINASE_OXOPROLINASE"/>
    <property type="match status" value="1"/>
</dbReference>
<dbReference type="InterPro" id="IPR045079">
    <property type="entry name" value="Oxoprolinase-like"/>
</dbReference>
<evidence type="ECO:0000259" key="1">
    <source>
        <dbReference type="Pfam" id="PF05378"/>
    </source>
</evidence>
<gene>
    <name evidence="2" type="ORF">IWX90DRAFT_464539</name>
</gene>
<feature type="domain" description="Hydantoinase/oxoprolinase N-terminal" evidence="1">
    <location>
        <begin position="23"/>
        <end position="178"/>
    </location>
</feature>
<evidence type="ECO:0000313" key="2">
    <source>
        <dbReference type="EMBL" id="KAK8173183.1"/>
    </source>
</evidence>
<protein>
    <submittedName>
        <fullName evidence="2">Hydantoinase/oxoprolinase N-terminal region-domain-containing protein</fullName>
    </submittedName>
</protein>
<dbReference type="PANTHER" id="PTHR11365">
    <property type="entry name" value="5-OXOPROLINASE RELATED"/>
    <property type="match status" value="1"/>
</dbReference>
<comment type="caution">
    <text evidence="2">The sequence shown here is derived from an EMBL/GenBank/DDBJ whole genome shotgun (WGS) entry which is preliminary data.</text>
</comment>
<dbReference type="EMBL" id="JBBWUH010000003">
    <property type="protein sequence ID" value="KAK8173183.1"/>
    <property type="molecule type" value="Genomic_DNA"/>
</dbReference>
<keyword evidence="3" id="KW-1185">Reference proteome</keyword>
<organism evidence="2 3">
    <name type="scientific">Phyllosticta citrichinensis</name>
    <dbReference type="NCBI Taxonomy" id="1130410"/>
    <lineage>
        <taxon>Eukaryota</taxon>
        <taxon>Fungi</taxon>
        <taxon>Dikarya</taxon>
        <taxon>Ascomycota</taxon>
        <taxon>Pezizomycotina</taxon>
        <taxon>Dothideomycetes</taxon>
        <taxon>Dothideomycetes incertae sedis</taxon>
        <taxon>Botryosphaeriales</taxon>
        <taxon>Phyllostictaceae</taxon>
        <taxon>Phyllosticta</taxon>
    </lineage>
</organism>
<reference evidence="2 3" key="1">
    <citation type="journal article" date="2022" name="G3 (Bethesda)">
        <title>Enemy or ally: a genomic approach to elucidate the lifestyle of Phyllosticta citrichinaensis.</title>
        <authorList>
            <person name="Buijs V.A."/>
            <person name="Groenewald J.Z."/>
            <person name="Haridas S."/>
            <person name="LaButti K.M."/>
            <person name="Lipzen A."/>
            <person name="Martin F.M."/>
            <person name="Barry K."/>
            <person name="Grigoriev I.V."/>
            <person name="Crous P.W."/>
            <person name="Seidl M.F."/>
        </authorList>
    </citation>
    <scope>NUCLEOTIDE SEQUENCE [LARGE SCALE GENOMIC DNA]</scope>
    <source>
        <strain evidence="2 3">CBS 129764</strain>
    </source>
</reference>
<dbReference type="Pfam" id="PF05378">
    <property type="entry name" value="Hydant_A_N"/>
    <property type="match status" value="1"/>
</dbReference>
<dbReference type="Proteomes" id="UP001456524">
    <property type="component" value="Unassembled WGS sequence"/>
</dbReference>
<accession>A0ABR1XY19</accession>
<sequence>MAIDKVFRVGVDVDPGESDAEHRGIRSTFKCPTTPDVTSGIINAIEGALSKCDVKRDSICAVIIGTTHFVNAVVQADDRNLRKVAVLRVCGPYTQENPSFLDFPPILARIMNGHTAYLDGGLEYDGREILPIDEEHVRNECKIVKEKGIDDIAVIGVFSPLDTEGTQEARVRQIVLEELPDADVVLSRDIGQLGYLERENATILNTSILKYARRTIRGFKLAMSSLGLSCALFLTQNDGTVIDADTVEGSDRRIRWRARHTANIENGREKFPNPQVIVADIGGTSTDACAL</sequence>
<name>A0ABR1XY19_9PEZI</name>
<evidence type="ECO:0000313" key="3">
    <source>
        <dbReference type="Proteomes" id="UP001456524"/>
    </source>
</evidence>
<proteinExistence type="predicted"/>
<dbReference type="InterPro" id="IPR008040">
    <property type="entry name" value="Hydant_A_N"/>
</dbReference>